<keyword evidence="3" id="KW-1185">Reference proteome</keyword>
<sequence length="92" mass="9380">MLRQLGTAWETGAQERTHASAPAVPRRPPGNAVLGVPLSLYDRMRDALGVGNSAKGVKKVPIALAGVLMTAAAAASCCRASGAEAARSRALL</sequence>
<dbReference type="Proteomes" id="UP001230654">
    <property type="component" value="Unassembled WGS sequence"/>
</dbReference>
<evidence type="ECO:0000313" key="3">
    <source>
        <dbReference type="Proteomes" id="UP001230654"/>
    </source>
</evidence>
<dbReference type="EMBL" id="JAUSWV010000002">
    <property type="protein sequence ID" value="MDQ0578685.1"/>
    <property type="molecule type" value="Genomic_DNA"/>
</dbReference>
<protein>
    <submittedName>
        <fullName evidence="2">Uncharacterized protein</fullName>
    </submittedName>
</protein>
<accession>A0ABU0NHZ2</accession>
<comment type="caution">
    <text evidence="2">The sequence shown here is derived from an EMBL/GenBank/DDBJ whole genome shotgun (WGS) entry which is preliminary data.</text>
</comment>
<evidence type="ECO:0000313" key="2">
    <source>
        <dbReference type="EMBL" id="MDQ0578685.1"/>
    </source>
</evidence>
<gene>
    <name evidence="2" type="ORF">QF030_000863</name>
</gene>
<feature type="region of interest" description="Disordered" evidence="1">
    <location>
        <begin position="1"/>
        <end position="30"/>
    </location>
</feature>
<proteinExistence type="predicted"/>
<organism evidence="2 3">
    <name type="scientific">Streptomyces rishiriensis</name>
    <dbReference type="NCBI Taxonomy" id="68264"/>
    <lineage>
        <taxon>Bacteria</taxon>
        <taxon>Bacillati</taxon>
        <taxon>Actinomycetota</taxon>
        <taxon>Actinomycetes</taxon>
        <taxon>Kitasatosporales</taxon>
        <taxon>Streptomycetaceae</taxon>
        <taxon>Streptomyces</taxon>
    </lineage>
</organism>
<evidence type="ECO:0000256" key="1">
    <source>
        <dbReference type="SAM" id="MobiDB-lite"/>
    </source>
</evidence>
<name>A0ABU0NHZ2_STRRH</name>
<reference evidence="2 3" key="1">
    <citation type="submission" date="2023-07" db="EMBL/GenBank/DDBJ databases">
        <title>Comparative genomics of wheat-associated soil bacteria to identify genetic determinants of phenazine resistance.</title>
        <authorList>
            <person name="Mouncey N."/>
        </authorList>
    </citation>
    <scope>NUCLEOTIDE SEQUENCE [LARGE SCALE GENOMIC DNA]</scope>
    <source>
        <strain evidence="2 3">B2I6</strain>
    </source>
</reference>
<dbReference type="RefSeq" id="WP_307161268.1">
    <property type="nucleotide sequence ID" value="NZ_JAUSWV010000002.1"/>
</dbReference>